<dbReference type="Pfam" id="PF11913">
    <property type="entry name" value="DUF3431"/>
    <property type="match status" value="1"/>
</dbReference>
<dbReference type="eggNOG" id="ENOG502RYM3">
    <property type="taxonomic scope" value="Eukaryota"/>
</dbReference>
<dbReference type="EMBL" id="KB456264">
    <property type="protein sequence ID" value="EMF12953.1"/>
    <property type="molecule type" value="Genomic_DNA"/>
</dbReference>
<keyword evidence="2" id="KW-1185">Reference proteome</keyword>
<evidence type="ECO:0000313" key="2">
    <source>
        <dbReference type="Proteomes" id="UP000016931"/>
    </source>
</evidence>
<protein>
    <submittedName>
        <fullName evidence="1">Uncharacterized protein</fullName>
    </submittedName>
</protein>
<sequence length="270" mass="31704">LVISTTKENDMNWLHDELGDLLEPTTEAHGYFSTEIYVTDNVSAPLHTPANKGHEAMAYLTYIIDQYHTLPPISIFIHGHLLAWHNNIMLNSNTSSMLRHLRLDKIHQDGYFNLRCHFNPGCPEHLFPFSTVPHTEKSEEPFVKEAWKQVFEIVANDAETEALYVPRVLAQPCCSQFAVTATRIRAVPREKYRHFRNWILETALTDYMSGRIFEYFWQWIFNGTAVFCPDPRVCYCEGYGICFEGPEEYDAWMKLKKVWEGYEKELREWR</sequence>
<dbReference type="Proteomes" id="UP000016931">
    <property type="component" value="Unassembled WGS sequence"/>
</dbReference>
<dbReference type="OMA" id="ERICACQ"/>
<dbReference type="InterPro" id="IPR021838">
    <property type="entry name" value="DUF3431"/>
</dbReference>
<dbReference type="OrthoDB" id="426718at2759"/>
<dbReference type="GeneID" id="27905560"/>
<dbReference type="AlphaFoldDB" id="M3CGN5"/>
<dbReference type="HOGENOM" id="CLU_031559_2_1_1"/>
<dbReference type="RefSeq" id="XP_016761074.1">
    <property type="nucleotide sequence ID" value="XM_016908423.1"/>
</dbReference>
<evidence type="ECO:0000313" key="1">
    <source>
        <dbReference type="EMBL" id="EMF12953.1"/>
    </source>
</evidence>
<feature type="non-terminal residue" evidence="1">
    <location>
        <position position="1"/>
    </location>
</feature>
<dbReference type="PANTHER" id="PTHR37490:SF3">
    <property type="entry name" value="DUF3431 DOMAIN CONTAINING PROTEIN"/>
    <property type="match status" value="1"/>
</dbReference>
<feature type="non-terminal residue" evidence="1">
    <location>
        <position position="270"/>
    </location>
</feature>
<gene>
    <name evidence="1" type="ORF">SEPMUDRAFT_27345</name>
</gene>
<organism evidence="1 2">
    <name type="scientific">Sphaerulina musiva (strain SO2202)</name>
    <name type="common">Poplar stem canker fungus</name>
    <name type="synonym">Septoria musiva</name>
    <dbReference type="NCBI Taxonomy" id="692275"/>
    <lineage>
        <taxon>Eukaryota</taxon>
        <taxon>Fungi</taxon>
        <taxon>Dikarya</taxon>
        <taxon>Ascomycota</taxon>
        <taxon>Pezizomycotina</taxon>
        <taxon>Dothideomycetes</taxon>
        <taxon>Dothideomycetidae</taxon>
        <taxon>Mycosphaerellales</taxon>
        <taxon>Mycosphaerellaceae</taxon>
        <taxon>Sphaerulina</taxon>
    </lineage>
</organism>
<name>M3CGN5_SPHMS</name>
<reference evidence="1 2" key="1">
    <citation type="journal article" date="2012" name="PLoS Pathog.">
        <title>Diverse lifestyles and strategies of plant pathogenesis encoded in the genomes of eighteen Dothideomycetes fungi.</title>
        <authorList>
            <person name="Ohm R.A."/>
            <person name="Feau N."/>
            <person name="Henrissat B."/>
            <person name="Schoch C.L."/>
            <person name="Horwitz B.A."/>
            <person name="Barry K.W."/>
            <person name="Condon B.J."/>
            <person name="Copeland A.C."/>
            <person name="Dhillon B."/>
            <person name="Glaser F."/>
            <person name="Hesse C.N."/>
            <person name="Kosti I."/>
            <person name="LaButti K."/>
            <person name="Lindquist E.A."/>
            <person name="Lucas S."/>
            <person name="Salamov A.A."/>
            <person name="Bradshaw R.E."/>
            <person name="Ciuffetti L."/>
            <person name="Hamelin R.C."/>
            <person name="Kema G.H.J."/>
            <person name="Lawrence C."/>
            <person name="Scott J.A."/>
            <person name="Spatafora J.W."/>
            <person name="Turgeon B.G."/>
            <person name="de Wit P.J.G.M."/>
            <person name="Zhong S."/>
            <person name="Goodwin S.B."/>
            <person name="Grigoriev I.V."/>
        </authorList>
    </citation>
    <scope>NUCLEOTIDE SEQUENCE [LARGE SCALE GENOMIC DNA]</scope>
    <source>
        <strain evidence="1 2">SO2202</strain>
    </source>
</reference>
<accession>M3CGN5</accession>
<proteinExistence type="predicted"/>
<dbReference type="PANTHER" id="PTHR37490">
    <property type="entry name" value="EXPRESSED PROTEIN"/>
    <property type="match status" value="1"/>
</dbReference>